<comment type="similarity">
    <text evidence="1">Belongs to the carbohydrate kinase PfkB family.</text>
</comment>
<accession>A0A9D1FHN5</accession>
<dbReference type="InterPro" id="IPR011611">
    <property type="entry name" value="PfkB_dom"/>
</dbReference>
<dbReference type="PANTHER" id="PTHR43085">
    <property type="entry name" value="HEXOKINASE FAMILY MEMBER"/>
    <property type="match status" value="1"/>
</dbReference>
<dbReference type="InterPro" id="IPR050306">
    <property type="entry name" value="PfkB_Carbo_kinase"/>
</dbReference>
<reference evidence="5" key="1">
    <citation type="submission" date="2020-10" db="EMBL/GenBank/DDBJ databases">
        <authorList>
            <person name="Gilroy R."/>
        </authorList>
    </citation>
    <scope>NUCLEOTIDE SEQUENCE</scope>
    <source>
        <strain evidence="5">CHK152-2871</strain>
    </source>
</reference>
<dbReference type="Proteomes" id="UP000886865">
    <property type="component" value="Unassembled WGS sequence"/>
</dbReference>
<proteinExistence type="inferred from homology"/>
<dbReference type="GO" id="GO:0005829">
    <property type="term" value="C:cytosol"/>
    <property type="evidence" value="ECO:0007669"/>
    <property type="project" value="TreeGrafter"/>
</dbReference>
<dbReference type="SUPFAM" id="SSF53613">
    <property type="entry name" value="Ribokinase-like"/>
    <property type="match status" value="1"/>
</dbReference>
<evidence type="ECO:0000256" key="2">
    <source>
        <dbReference type="ARBA" id="ARBA00022679"/>
    </source>
</evidence>
<protein>
    <submittedName>
        <fullName evidence="5">Sugar kinase</fullName>
    </submittedName>
</protein>
<keyword evidence="3 5" id="KW-0418">Kinase</keyword>
<keyword evidence="2" id="KW-0808">Transferase</keyword>
<dbReference type="GO" id="GO:0008673">
    <property type="term" value="F:2-dehydro-3-deoxygluconokinase activity"/>
    <property type="evidence" value="ECO:0007669"/>
    <property type="project" value="TreeGrafter"/>
</dbReference>
<organism evidence="5 6">
    <name type="scientific">Candidatus Galligastranaerophilus intestinavium</name>
    <dbReference type="NCBI Taxonomy" id="2840836"/>
    <lineage>
        <taxon>Bacteria</taxon>
        <taxon>Candidatus Galligastranaerophilus</taxon>
    </lineage>
</organism>
<dbReference type="Gene3D" id="3.40.1190.20">
    <property type="match status" value="1"/>
</dbReference>
<evidence type="ECO:0000259" key="4">
    <source>
        <dbReference type="Pfam" id="PF00294"/>
    </source>
</evidence>
<dbReference type="PANTHER" id="PTHR43085:SF15">
    <property type="entry name" value="2-DEHYDRO-3-DEOXYGLUCONOKINASE"/>
    <property type="match status" value="1"/>
</dbReference>
<comment type="caution">
    <text evidence="5">The sequence shown here is derived from an EMBL/GenBank/DDBJ whole genome shotgun (WGS) entry which is preliminary data.</text>
</comment>
<name>A0A9D1FHN5_9BACT</name>
<evidence type="ECO:0000313" key="6">
    <source>
        <dbReference type="Proteomes" id="UP000886865"/>
    </source>
</evidence>
<evidence type="ECO:0000313" key="5">
    <source>
        <dbReference type="EMBL" id="HIS74021.1"/>
    </source>
</evidence>
<evidence type="ECO:0000256" key="1">
    <source>
        <dbReference type="ARBA" id="ARBA00010688"/>
    </source>
</evidence>
<gene>
    <name evidence="5" type="ORF">IAA86_03255</name>
</gene>
<dbReference type="AlphaFoldDB" id="A0A9D1FHN5"/>
<sequence>MYTNLDIIAIGEGLVELSSANSIKYADKFDKYYGGDSLGTAISALRCGSSAGYITRLGNDNFCEYLLEAWSFEGLDTSQVKFTQGQNGLYFVGKNEGKSEFVFYRRKTAAMNLCIDDIDFNTIKNTKCVYATGFVQSLSLSVREVVREVFKFAKENDILVAYDPNYISKVSTQEEAREYFEEVAQYCDVVFLNTKNDTPALFDTQSPDKVLKIISDKAINTCIIREHKKGLHIQNNTFNSFIEYKKSNVVDATGWEAAFNGAFLNYHLKGYDVSKCVKFANALSILQIKNVGAIKSIPQRNETERLYNEIYG</sequence>
<dbReference type="GO" id="GO:0042840">
    <property type="term" value="P:D-glucuronate catabolic process"/>
    <property type="evidence" value="ECO:0007669"/>
    <property type="project" value="TreeGrafter"/>
</dbReference>
<dbReference type="GO" id="GO:0019698">
    <property type="term" value="P:D-galacturonate catabolic process"/>
    <property type="evidence" value="ECO:0007669"/>
    <property type="project" value="TreeGrafter"/>
</dbReference>
<reference evidence="5" key="2">
    <citation type="journal article" date="2021" name="PeerJ">
        <title>Extensive microbial diversity within the chicken gut microbiome revealed by metagenomics and culture.</title>
        <authorList>
            <person name="Gilroy R."/>
            <person name="Ravi A."/>
            <person name="Getino M."/>
            <person name="Pursley I."/>
            <person name="Horton D.L."/>
            <person name="Alikhan N.F."/>
            <person name="Baker D."/>
            <person name="Gharbi K."/>
            <person name="Hall N."/>
            <person name="Watson M."/>
            <person name="Adriaenssens E.M."/>
            <person name="Foster-Nyarko E."/>
            <person name="Jarju S."/>
            <person name="Secka A."/>
            <person name="Antonio M."/>
            <person name="Oren A."/>
            <person name="Chaudhuri R.R."/>
            <person name="La Ragione R."/>
            <person name="Hildebrand F."/>
            <person name="Pallen M.J."/>
        </authorList>
    </citation>
    <scope>NUCLEOTIDE SEQUENCE</scope>
    <source>
        <strain evidence="5">CHK152-2871</strain>
    </source>
</reference>
<dbReference type="GO" id="GO:0006974">
    <property type="term" value="P:DNA damage response"/>
    <property type="evidence" value="ECO:0007669"/>
    <property type="project" value="TreeGrafter"/>
</dbReference>
<evidence type="ECO:0000256" key="3">
    <source>
        <dbReference type="ARBA" id="ARBA00022777"/>
    </source>
</evidence>
<dbReference type="CDD" id="cd01166">
    <property type="entry name" value="KdgK"/>
    <property type="match status" value="1"/>
</dbReference>
<feature type="domain" description="Carbohydrate kinase PfkB" evidence="4">
    <location>
        <begin position="7"/>
        <end position="299"/>
    </location>
</feature>
<dbReference type="EMBL" id="DVJQ01000028">
    <property type="protein sequence ID" value="HIS74021.1"/>
    <property type="molecule type" value="Genomic_DNA"/>
</dbReference>
<dbReference type="Pfam" id="PF00294">
    <property type="entry name" value="PfkB"/>
    <property type="match status" value="1"/>
</dbReference>
<dbReference type="InterPro" id="IPR029056">
    <property type="entry name" value="Ribokinase-like"/>
</dbReference>